<dbReference type="Pfam" id="PF12508">
    <property type="entry name" value="Transposon_TraM"/>
    <property type="match status" value="1"/>
</dbReference>
<dbReference type="AlphaFoldDB" id="A0A4Z0L9M7"/>
<protein>
    <submittedName>
        <fullName evidence="4">Conjugative transposon protein TraM</fullName>
    </submittedName>
</protein>
<feature type="region of interest" description="Disordered" evidence="1">
    <location>
        <begin position="72"/>
        <end position="149"/>
    </location>
</feature>
<gene>
    <name evidence="4" type="primary">traM</name>
    <name evidence="4" type="ORF">E4635_03875</name>
</gene>
<accession>A0A4Z0L9M7</accession>
<dbReference type="EMBL" id="SRLH01000002">
    <property type="protein sequence ID" value="TGD58999.1"/>
    <property type="molecule type" value="Genomic_DNA"/>
</dbReference>
<dbReference type="NCBIfam" id="TIGR03779">
    <property type="entry name" value="Bac_Flav_CT_M"/>
    <property type="match status" value="1"/>
</dbReference>
<evidence type="ECO:0000256" key="1">
    <source>
        <dbReference type="SAM" id="MobiDB-lite"/>
    </source>
</evidence>
<keyword evidence="5" id="KW-1185">Reference proteome</keyword>
<dbReference type="Proteomes" id="UP000297407">
    <property type="component" value="Unassembled WGS sequence"/>
</dbReference>
<dbReference type="InterPro" id="IPR055407">
    <property type="entry name" value="TraM_C"/>
</dbReference>
<keyword evidence="2" id="KW-1133">Transmembrane helix</keyword>
<feature type="compositionally biased region" description="Basic and acidic residues" evidence="1">
    <location>
        <begin position="84"/>
        <end position="101"/>
    </location>
</feature>
<evidence type="ECO:0000313" key="5">
    <source>
        <dbReference type="Proteomes" id="UP000297407"/>
    </source>
</evidence>
<dbReference type="RefSeq" id="WP_135525309.1">
    <property type="nucleotide sequence ID" value="NZ_SRLH01000002.1"/>
</dbReference>
<feature type="region of interest" description="Disordered" evidence="1">
    <location>
        <begin position="1"/>
        <end position="29"/>
    </location>
</feature>
<dbReference type="InterPro" id="IPR022187">
    <property type="entry name" value="Conjug_transposon_TraM"/>
</dbReference>
<name>A0A4Z0L9M7_9FLAO</name>
<reference evidence="4 5" key="1">
    <citation type="submission" date="2019-04" db="EMBL/GenBank/DDBJ databases">
        <title>Flavobacterium sp. strain DS2-A Genome sequencing and assembly.</title>
        <authorList>
            <person name="Kim I."/>
        </authorList>
    </citation>
    <scope>NUCLEOTIDE SEQUENCE [LARGE SCALE GENOMIC DNA]</scope>
    <source>
        <strain evidence="4 5">DS2-A</strain>
    </source>
</reference>
<organism evidence="4 5">
    <name type="scientific">Flavobacterium humi</name>
    <dbReference type="NCBI Taxonomy" id="2562683"/>
    <lineage>
        <taxon>Bacteria</taxon>
        <taxon>Pseudomonadati</taxon>
        <taxon>Bacteroidota</taxon>
        <taxon>Flavobacteriia</taxon>
        <taxon>Flavobacteriales</taxon>
        <taxon>Flavobacteriaceae</taxon>
        <taxon>Flavobacterium</taxon>
    </lineage>
</organism>
<dbReference type="OrthoDB" id="1311366at2"/>
<proteinExistence type="predicted"/>
<comment type="caution">
    <text evidence="4">The sequence shown here is derived from an EMBL/GenBank/DDBJ whole genome shotgun (WGS) entry which is preliminary data.</text>
</comment>
<evidence type="ECO:0000256" key="2">
    <source>
        <dbReference type="SAM" id="Phobius"/>
    </source>
</evidence>
<feature type="transmembrane region" description="Helical" evidence="2">
    <location>
        <begin position="38"/>
        <end position="55"/>
    </location>
</feature>
<feature type="compositionally biased region" description="Polar residues" evidence="1">
    <location>
        <begin position="102"/>
        <end position="116"/>
    </location>
</feature>
<sequence length="441" mass="48377">MKENEKKVSILVEEGGQNKTSNLPDDAKSRKERLKKPLIFVLMGVVFLGCMYLIFKPSSGKNEIENIGLNDSVPQASDAGMQADKQKAYEQDMLEQKEQEKSNALTTLSDYWNEDSSSNEEQKLLSNEEDQTSANGNGTGKSGNPALNSYRSAQSALNSFYQDDNNETQELRKQLDNLKEKLAEKDIPAGITANEQLALMEKSYQMAAKYLPSGTNTTQASSSTPNTVTPSAGQKEYLASFSPARKSTVSSLYREPSDSIFLADWNQARNRSFYTAGSVQKVLQPKNSIKACVQETQTIIGESIVQLRLLEPAKTPEHTIKQGTVLTAISKFQAGRLQLKINSIELDGNIIPVEITIYDLDGQQGLFVPYSPEINALTEMAGNMSQQSGTSLMLTQSAGQQIAAEMSKGVVQGISGYFAKKVRTPKVTLKAGHQLFLVSKK</sequence>
<keyword evidence="2" id="KW-0472">Membrane</keyword>
<keyword evidence="2" id="KW-0812">Transmembrane</keyword>
<evidence type="ECO:0000259" key="3">
    <source>
        <dbReference type="Pfam" id="PF12508"/>
    </source>
</evidence>
<feature type="domain" description="Conjugative transposon TraM C-terminal" evidence="3">
    <location>
        <begin position="289"/>
        <end position="438"/>
    </location>
</feature>
<evidence type="ECO:0000313" key="4">
    <source>
        <dbReference type="EMBL" id="TGD58999.1"/>
    </source>
</evidence>